<keyword evidence="3" id="KW-1185">Reference proteome</keyword>
<dbReference type="InterPro" id="IPR019285">
    <property type="entry name" value="DUF2336"/>
</dbReference>
<dbReference type="RefSeq" id="WP_192146415.1">
    <property type="nucleotide sequence ID" value="NZ_JACYXI010000001.1"/>
</dbReference>
<organism evidence="2 3">
    <name type="scientific">Roseibium litorale</name>
    <dbReference type="NCBI Taxonomy" id="2803841"/>
    <lineage>
        <taxon>Bacteria</taxon>
        <taxon>Pseudomonadati</taxon>
        <taxon>Pseudomonadota</taxon>
        <taxon>Alphaproteobacteria</taxon>
        <taxon>Hyphomicrobiales</taxon>
        <taxon>Stappiaceae</taxon>
        <taxon>Roseibium</taxon>
    </lineage>
</organism>
<protein>
    <submittedName>
        <fullName evidence="2">DUF2336 domain-containing protein</fullName>
    </submittedName>
</protein>
<evidence type="ECO:0000256" key="1">
    <source>
        <dbReference type="SAM" id="MobiDB-lite"/>
    </source>
</evidence>
<sequence>MLSLSRLSELAKDNSTAGRKTLVTALSDLFVTTDPDHAEQISILFGEIIMRVLDELEEETRISLALKMCHHPSAPHDLMAKLASDNFPVAEAVLRNSDVLDAKDLEDIARSCSMEHLEAIASRKKVQENVTGVLVERGDEGVLETVAGNTGAAMVNETFTRLVNKVKTYPGLQMALIKRKDLPDCAASVLANLLTEEMAERVQAMGGDSLLAKALAERAVDTVKEQASKLETTRREAMLFISKVVEGTVSLDEGIRHFIRNDGLAELGILLAKVSKLPMGSVSQLIYGKSEKTLIVVCKASGVSDEGFKNILTVRARKVGLSGQDVAEAIKRYKNFSKEVAVESLKAIRASCQPKEQEHEETAPQRSGVFRRSLPKKAKTATPPTAG</sequence>
<dbReference type="Pfam" id="PF10098">
    <property type="entry name" value="DUF2336"/>
    <property type="match status" value="1"/>
</dbReference>
<evidence type="ECO:0000313" key="3">
    <source>
        <dbReference type="Proteomes" id="UP000632063"/>
    </source>
</evidence>
<dbReference type="Proteomes" id="UP000632063">
    <property type="component" value="Unassembled WGS sequence"/>
</dbReference>
<proteinExistence type="predicted"/>
<dbReference type="EMBL" id="JACYXI010000001">
    <property type="protein sequence ID" value="MBD8890605.1"/>
    <property type="molecule type" value="Genomic_DNA"/>
</dbReference>
<gene>
    <name evidence="2" type="ORF">IG616_03540</name>
</gene>
<reference evidence="3" key="1">
    <citation type="submission" date="2020-09" db="EMBL/GenBank/DDBJ databases">
        <title>The genome sequence of strain Labrenzia suaedae 4C16A.</title>
        <authorList>
            <person name="Liu Y."/>
        </authorList>
    </citation>
    <scope>NUCLEOTIDE SEQUENCE [LARGE SCALE GENOMIC DNA]</scope>
    <source>
        <strain evidence="3">4C16A</strain>
    </source>
</reference>
<accession>A0ABR9CJM2</accession>
<evidence type="ECO:0000313" key="2">
    <source>
        <dbReference type="EMBL" id="MBD8890605.1"/>
    </source>
</evidence>
<name>A0ABR9CJM2_9HYPH</name>
<reference evidence="2 3" key="2">
    <citation type="journal article" date="2021" name="Int. J. Syst. Evol. Microbiol.">
        <title>Roseibium litorale sp. nov., isolated from a tidal flat sediment and proposal for the reclassification of Labrenzia polysiphoniae as Roseibium polysiphoniae comb. nov.</title>
        <authorList>
            <person name="Liu Y."/>
            <person name="Pei T."/>
            <person name="Du J."/>
            <person name="Chao M."/>
            <person name="Deng M.R."/>
            <person name="Zhu H."/>
        </authorList>
    </citation>
    <scope>NUCLEOTIDE SEQUENCE [LARGE SCALE GENOMIC DNA]</scope>
    <source>
        <strain evidence="2 3">4C16A</strain>
    </source>
</reference>
<comment type="caution">
    <text evidence="2">The sequence shown here is derived from an EMBL/GenBank/DDBJ whole genome shotgun (WGS) entry which is preliminary data.</text>
</comment>
<feature type="region of interest" description="Disordered" evidence="1">
    <location>
        <begin position="351"/>
        <end position="387"/>
    </location>
</feature>